<dbReference type="InterPro" id="IPR050781">
    <property type="entry name" value="CWC22_splicing_factor"/>
</dbReference>
<dbReference type="SUPFAM" id="SSF48371">
    <property type="entry name" value="ARM repeat"/>
    <property type="match status" value="1"/>
</dbReference>
<evidence type="ECO:0000259" key="2">
    <source>
        <dbReference type="SMART" id="SM00543"/>
    </source>
</evidence>
<dbReference type="OrthoDB" id="361797at2759"/>
<keyword evidence="4" id="KW-1185">Reference proteome</keyword>
<name>A0A9W8JR04_9AGAR</name>
<evidence type="ECO:0000313" key="4">
    <source>
        <dbReference type="Proteomes" id="UP001140091"/>
    </source>
</evidence>
<comment type="caution">
    <text evidence="3">The sequence shown here is derived from an EMBL/GenBank/DDBJ whole genome shotgun (WGS) entry which is preliminary data.</text>
</comment>
<feature type="compositionally biased region" description="Basic and acidic residues" evidence="1">
    <location>
        <begin position="33"/>
        <end position="62"/>
    </location>
</feature>
<evidence type="ECO:0000256" key="1">
    <source>
        <dbReference type="SAM" id="MobiDB-lite"/>
    </source>
</evidence>
<feature type="region of interest" description="Disordered" evidence="1">
    <location>
        <begin position="201"/>
        <end position="277"/>
    </location>
</feature>
<feature type="domain" description="MIF4G" evidence="2">
    <location>
        <begin position="300"/>
        <end position="508"/>
    </location>
</feature>
<feature type="compositionally biased region" description="Basic and acidic residues" evidence="1">
    <location>
        <begin position="121"/>
        <end position="134"/>
    </location>
</feature>
<organism evidence="3 4">
    <name type="scientific">Candolleomyces eurysporus</name>
    <dbReference type="NCBI Taxonomy" id="2828524"/>
    <lineage>
        <taxon>Eukaryota</taxon>
        <taxon>Fungi</taxon>
        <taxon>Dikarya</taxon>
        <taxon>Basidiomycota</taxon>
        <taxon>Agaricomycotina</taxon>
        <taxon>Agaricomycetes</taxon>
        <taxon>Agaricomycetidae</taxon>
        <taxon>Agaricales</taxon>
        <taxon>Agaricineae</taxon>
        <taxon>Psathyrellaceae</taxon>
        <taxon>Candolleomyces</taxon>
    </lineage>
</organism>
<feature type="compositionally biased region" description="Polar residues" evidence="1">
    <location>
        <begin position="533"/>
        <end position="543"/>
    </location>
</feature>
<dbReference type="InterPro" id="IPR003890">
    <property type="entry name" value="MIF4G-like_typ-3"/>
</dbReference>
<feature type="compositionally biased region" description="Acidic residues" evidence="1">
    <location>
        <begin position="209"/>
        <end position="262"/>
    </location>
</feature>
<protein>
    <recommendedName>
        <fullName evidence="2">MIF4G domain-containing protein</fullName>
    </recommendedName>
</protein>
<dbReference type="GO" id="GO:0042274">
    <property type="term" value="P:ribosomal small subunit biogenesis"/>
    <property type="evidence" value="ECO:0007669"/>
    <property type="project" value="TreeGrafter"/>
</dbReference>
<feature type="compositionally biased region" description="Low complexity" evidence="1">
    <location>
        <begin position="136"/>
        <end position="148"/>
    </location>
</feature>
<dbReference type="PANTHER" id="PTHR18034:SF4">
    <property type="entry name" value="NUCLEOLAR MIF4G DOMAIN-CONTAINING PROTEIN 1"/>
    <property type="match status" value="1"/>
</dbReference>
<reference evidence="3" key="1">
    <citation type="submission" date="2022-06" db="EMBL/GenBank/DDBJ databases">
        <title>Genome Sequence of Candolleomyces eurysporus.</title>
        <authorList>
            <person name="Buettner E."/>
        </authorList>
    </citation>
    <scope>NUCLEOTIDE SEQUENCE</scope>
    <source>
        <strain evidence="3">VTCC 930004</strain>
    </source>
</reference>
<dbReference type="AlphaFoldDB" id="A0A9W8JR04"/>
<dbReference type="Proteomes" id="UP001140091">
    <property type="component" value="Unassembled WGS sequence"/>
</dbReference>
<proteinExistence type="predicted"/>
<gene>
    <name evidence="3" type="ORF">H1R20_g1721</name>
</gene>
<accession>A0A9W8JR04</accession>
<dbReference type="GO" id="GO:0005730">
    <property type="term" value="C:nucleolus"/>
    <property type="evidence" value="ECO:0007669"/>
    <property type="project" value="TreeGrafter"/>
</dbReference>
<feature type="region of interest" description="Disordered" evidence="1">
    <location>
        <begin position="531"/>
        <end position="552"/>
    </location>
</feature>
<dbReference type="SMART" id="SM00543">
    <property type="entry name" value="MIF4G"/>
    <property type="match status" value="1"/>
</dbReference>
<dbReference type="Pfam" id="PF02854">
    <property type="entry name" value="MIF4G"/>
    <property type="match status" value="1"/>
</dbReference>
<feature type="non-terminal residue" evidence="3">
    <location>
        <position position="552"/>
    </location>
</feature>
<feature type="compositionally biased region" description="Basic and acidic residues" evidence="1">
    <location>
        <begin position="160"/>
        <end position="173"/>
    </location>
</feature>
<sequence length="552" mass="61845">MDWDYILLTKKHLFLENNDSNHYRIARHNTRVNRKEARKQERSARKQKKSDFFSHSRKRPAEDELESPQRKKTRHHTQNISEPRSSTRKAAASSSDKQTNAASKALAPTKIHEPPSSSSKPETHSKTKKPEKSTTNKKSSASATSVSKLPRSRVEEEEDRYIRLLEQKLGHDKNSRKKTHSAEADDGLEDLFSWADSFSIAKPQVDVSDTGENEYSEDEGSFDEDEDLEDSSSDEDGTEEGDDENWDEEWGGVDSEAEEDGESSPANADPPKAAGAYVPPHLRKAKLDAAQPSEEIIKLTRQLKGLLNRMSEQNISSIIDGVEDIYRNNRRNDVTSTLTKLIIDGISSHSTLLDSYVVLHGAFVSSLHKLVGVEFAAHFVQETIDSYEKHYAALSRPTSEAPHTESSDHGKECSNLIVLISELYNFQVISCVLVFDIVRSLLEGAVSEFDVELLLKILRSSGQQLRQDDPLALKDIVQIVQDKVSGKEDTSSRTRFMVETLMNLKNNKVKKVAAAQSQGGDAMERMKKFLTGLSKTRTSKSPSYPQPASQPF</sequence>
<dbReference type="InterPro" id="IPR016024">
    <property type="entry name" value="ARM-type_fold"/>
</dbReference>
<evidence type="ECO:0000313" key="3">
    <source>
        <dbReference type="EMBL" id="KAJ2935373.1"/>
    </source>
</evidence>
<dbReference type="EMBL" id="JANBPK010000564">
    <property type="protein sequence ID" value="KAJ2935373.1"/>
    <property type="molecule type" value="Genomic_DNA"/>
</dbReference>
<dbReference type="Gene3D" id="1.25.40.180">
    <property type="match status" value="1"/>
</dbReference>
<feature type="region of interest" description="Disordered" evidence="1">
    <location>
        <begin position="30"/>
        <end position="186"/>
    </location>
</feature>
<dbReference type="PANTHER" id="PTHR18034">
    <property type="entry name" value="CELL CYCLE CONTROL PROTEIN CWF22-RELATED"/>
    <property type="match status" value="1"/>
</dbReference>
<dbReference type="GO" id="GO:0003723">
    <property type="term" value="F:RNA binding"/>
    <property type="evidence" value="ECO:0007669"/>
    <property type="project" value="InterPro"/>
</dbReference>